<dbReference type="OrthoDB" id="7537227at2759"/>
<dbReference type="FunFam" id="1.25.10.10:FF:000322">
    <property type="entry name" value="U-box domain-containing protein 4"/>
    <property type="match status" value="1"/>
</dbReference>
<reference evidence="5" key="1">
    <citation type="journal article" date="2023" name="Plant J.">
        <title>The genome of the king protea, Protea cynaroides.</title>
        <authorList>
            <person name="Chang J."/>
            <person name="Duong T.A."/>
            <person name="Schoeman C."/>
            <person name="Ma X."/>
            <person name="Roodt D."/>
            <person name="Barker N."/>
            <person name="Li Z."/>
            <person name="Van de Peer Y."/>
            <person name="Mizrachi E."/>
        </authorList>
    </citation>
    <scope>NUCLEOTIDE SEQUENCE</scope>
    <source>
        <tissue evidence="5">Young leaves</tissue>
    </source>
</reference>
<evidence type="ECO:0000313" key="6">
    <source>
        <dbReference type="Proteomes" id="UP001141806"/>
    </source>
</evidence>
<organism evidence="5 6">
    <name type="scientific">Protea cynaroides</name>
    <dbReference type="NCBI Taxonomy" id="273540"/>
    <lineage>
        <taxon>Eukaryota</taxon>
        <taxon>Viridiplantae</taxon>
        <taxon>Streptophyta</taxon>
        <taxon>Embryophyta</taxon>
        <taxon>Tracheophyta</taxon>
        <taxon>Spermatophyta</taxon>
        <taxon>Magnoliopsida</taxon>
        <taxon>Proteales</taxon>
        <taxon>Proteaceae</taxon>
        <taxon>Protea</taxon>
    </lineage>
</organism>
<keyword evidence="6" id="KW-1185">Reference proteome</keyword>
<dbReference type="PANTHER" id="PTHR23315">
    <property type="entry name" value="U BOX DOMAIN-CONTAINING"/>
    <property type="match status" value="1"/>
</dbReference>
<dbReference type="AlphaFoldDB" id="A0A9Q0QY01"/>
<feature type="domain" description="U-box" evidence="4">
    <location>
        <begin position="181"/>
        <end position="442"/>
    </location>
</feature>
<sequence length="481" mass="51850">MVSVAEDSRSTHYSSSTISSLPASKVERTPGRSMRTIRSKFFQNDRSCSFPAVSENFSKSVIDFRLRELAVESDRPRKPSVPEFDLLDLSQASSGFSACSSDISGQLQRLACLPSPDHVHNTDTAVDLEPESNRESLLEPCLGFLLSEDLSSEILDNFPPENLEPAVKICVKGLQSSSISMKRSAAAKLRLLAKNRSENRALIGLCGAIPALIPLLRCSDPWVQEHAVTALLNLSLHEDNKTLITDAGAIKPLIYVLKTGTDVSKQNAACALLSLALVDENKVSIGACGAIPPLVSLLLYGTIRGKKDALTTLYKLCTVRQNKERTVSAGAVKPLVVMVSEQGSDLADKAMVVLSSLAAIPEGKTAIVEEDGIPVLVEAIEGGSAKGKEFTILTLLQLCAKSVRNRGLLVREGGIPPLVALSQSGTARAKHKAESLLGYLREPRQEASSSSRKKDRIVVIEALRDDGLTVVGKEFVRNRRD</sequence>
<feature type="compositionally biased region" description="Low complexity" evidence="3">
    <location>
        <begin position="11"/>
        <end position="20"/>
    </location>
</feature>
<evidence type="ECO:0000256" key="1">
    <source>
        <dbReference type="ARBA" id="ARBA00022786"/>
    </source>
</evidence>
<evidence type="ECO:0000313" key="5">
    <source>
        <dbReference type="EMBL" id="KAJ4976198.1"/>
    </source>
</evidence>
<evidence type="ECO:0000256" key="3">
    <source>
        <dbReference type="SAM" id="MobiDB-lite"/>
    </source>
</evidence>
<dbReference type="InterPro" id="IPR000225">
    <property type="entry name" value="Armadillo"/>
</dbReference>
<evidence type="ECO:0000259" key="4">
    <source>
        <dbReference type="Pfam" id="PF25598"/>
    </source>
</evidence>
<dbReference type="InterPro" id="IPR011989">
    <property type="entry name" value="ARM-like"/>
</dbReference>
<proteinExistence type="predicted"/>
<dbReference type="PROSITE" id="PS50176">
    <property type="entry name" value="ARM_REPEAT"/>
    <property type="match status" value="2"/>
</dbReference>
<evidence type="ECO:0000256" key="2">
    <source>
        <dbReference type="PROSITE-ProRule" id="PRU00259"/>
    </source>
</evidence>
<feature type="region of interest" description="Disordered" evidence="3">
    <location>
        <begin position="1"/>
        <end position="32"/>
    </location>
</feature>
<dbReference type="FunFam" id="1.25.10.10:FF:000308">
    <property type="entry name" value="U-box domain-containing protein 4"/>
    <property type="match status" value="1"/>
</dbReference>
<dbReference type="SMART" id="SM00185">
    <property type="entry name" value="ARM"/>
    <property type="match status" value="5"/>
</dbReference>
<dbReference type="InterPro" id="IPR016024">
    <property type="entry name" value="ARM-type_fold"/>
</dbReference>
<keyword evidence="1" id="KW-0833">Ubl conjugation pathway</keyword>
<dbReference type="SUPFAM" id="SSF48371">
    <property type="entry name" value="ARM repeat"/>
    <property type="match status" value="1"/>
</dbReference>
<accession>A0A9Q0QY01</accession>
<feature type="compositionally biased region" description="Basic and acidic residues" evidence="3">
    <location>
        <begin position="1"/>
        <end position="10"/>
    </location>
</feature>
<gene>
    <name evidence="5" type="ORF">NE237_001304</name>
</gene>
<comment type="caution">
    <text evidence="5">The sequence shown here is derived from an EMBL/GenBank/DDBJ whole genome shotgun (WGS) entry which is preliminary data.</text>
</comment>
<dbReference type="Pfam" id="PF25598">
    <property type="entry name" value="ARM_PUB"/>
    <property type="match status" value="1"/>
</dbReference>
<feature type="repeat" description="ARM" evidence="2">
    <location>
        <begin position="207"/>
        <end position="249"/>
    </location>
</feature>
<dbReference type="Proteomes" id="UP001141806">
    <property type="component" value="Unassembled WGS sequence"/>
</dbReference>
<dbReference type="EMBL" id="JAMYWD010000003">
    <property type="protein sequence ID" value="KAJ4976198.1"/>
    <property type="molecule type" value="Genomic_DNA"/>
</dbReference>
<name>A0A9Q0QY01_9MAGN</name>
<dbReference type="PANTHER" id="PTHR23315:SF129">
    <property type="entry name" value="ARM REPEAT SUPERFAMILY PROTEIN"/>
    <property type="match status" value="1"/>
</dbReference>
<dbReference type="InterPro" id="IPR058678">
    <property type="entry name" value="ARM_PUB"/>
</dbReference>
<dbReference type="Gene3D" id="1.25.10.10">
    <property type="entry name" value="Leucine-rich Repeat Variant"/>
    <property type="match status" value="2"/>
</dbReference>
<feature type="repeat" description="ARM" evidence="2">
    <location>
        <begin position="330"/>
        <end position="372"/>
    </location>
</feature>
<protein>
    <recommendedName>
        <fullName evidence="4">U-box domain-containing protein</fullName>
    </recommendedName>
</protein>